<accession>A0AAE0WR92</accession>
<dbReference type="Pfam" id="PF13847">
    <property type="entry name" value="Methyltransf_31"/>
    <property type="match status" value="1"/>
</dbReference>
<sequence>MASTTSRHQVQDAQKLYDDRAAHYDDSWHPLFAHHMVQLADLKPGDHVLDLASGTGLVTFAASMAVGQTGSVTGVDISSGMLQQARSRLENHDLENVEFHQHSITDLDTLSVLRGKEFDAIMCASVLVLLQNPGQAIKAWAVYLKAGGKFITDVTHPASQISLITFERVGRGLNRPLPFYRVPFQKPEDLQLLMEQAGLRDNHIVSLSQLEAANAGEGIMAYMTDPAHPRLDKLYTIEDADDVFDKHIDHWAAELLSRPEIKNEARKIFKEEWARLANEEGKIEEMDCVFVGIGTKVG</sequence>
<evidence type="ECO:0000259" key="1">
    <source>
        <dbReference type="Pfam" id="PF13847"/>
    </source>
</evidence>
<dbReference type="Gene3D" id="3.40.50.150">
    <property type="entry name" value="Vaccinia Virus protein VP39"/>
    <property type="match status" value="1"/>
</dbReference>
<comment type="caution">
    <text evidence="2">The sequence shown here is derived from an EMBL/GenBank/DDBJ whole genome shotgun (WGS) entry which is preliminary data.</text>
</comment>
<keyword evidence="3" id="KW-1185">Reference proteome</keyword>
<dbReference type="InterPro" id="IPR029063">
    <property type="entry name" value="SAM-dependent_MTases_sf"/>
</dbReference>
<evidence type="ECO:0000313" key="2">
    <source>
        <dbReference type="EMBL" id="KAK3676554.1"/>
    </source>
</evidence>
<reference evidence="2" key="1">
    <citation type="submission" date="2023-07" db="EMBL/GenBank/DDBJ databases">
        <title>Black Yeasts Isolated from many extreme environments.</title>
        <authorList>
            <person name="Coleine C."/>
            <person name="Stajich J.E."/>
            <person name="Selbmann L."/>
        </authorList>
    </citation>
    <scope>NUCLEOTIDE SEQUENCE</scope>
    <source>
        <strain evidence="2">CCFEE 5485</strain>
    </source>
</reference>
<dbReference type="InterPro" id="IPR025714">
    <property type="entry name" value="Methyltranfer_dom"/>
</dbReference>
<dbReference type="CDD" id="cd02440">
    <property type="entry name" value="AdoMet_MTases"/>
    <property type="match status" value="1"/>
</dbReference>
<dbReference type="Proteomes" id="UP001274830">
    <property type="component" value="Unassembled WGS sequence"/>
</dbReference>
<evidence type="ECO:0000313" key="3">
    <source>
        <dbReference type="Proteomes" id="UP001274830"/>
    </source>
</evidence>
<gene>
    <name evidence="2" type="ORF">LTR78_003830</name>
</gene>
<dbReference type="PANTHER" id="PTHR43861:SF1">
    <property type="entry name" value="TRANS-ACONITATE 2-METHYLTRANSFERASE"/>
    <property type="match status" value="1"/>
</dbReference>
<dbReference type="PANTHER" id="PTHR43861">
    <property type="entry name" value="TRANS-ACONITATE 2-METHYLTRANSFERASE-RELATED"/>
    <property type="match status" value="1"/>
</dbReference>
<feature type="domain" description="Methyltransferase" evidence="1">
    <location>
        <begin position="43"/>
        <end position="153"/>
    </location>
</feature>
<name>A0AAE0WR92_9PEZI</name>
<dbReference type="AlphaFoldDB" id="A0AAE0WR92"/>
<proteinExistence type="predicted"/>
<dbReference type="SUPFAM" id="SSF53335">
    <property type="entry name" value="S-adenosyl-L-methionine-dependent methyltransferases"/>
    <property type="match status" value="1"/>
</dbReference>
<protein>
    <recommendedName>
        <fullName evidence="1">Methyltransferase domain-containing protein</fullName>
    </recommendedName>
</protein>
<dbReference type="EMBL" id="JAUTXT010000010">
    <property type="protein sequence ID" value="KAK3676554.1"/>
    <property type="molecule type" value="Genomic_DNA"/>
</dbReference>
<organism evidence="2 3">
    <name type="scientific">Recurvomyces mirabilis</name>
    <dbReference type="NCBI Taxonomy" id="574656"/>
    <lineage>
        <taxon>Eukaryota</taxon>
        <taxon>Fungi</taxon>
        <taxon>Dikarya</taxon>
        <taxon>Ascomycota</taxon>
        <taxon>Pezizomycotina</taxon>
        <taxon>Dothideomycetes</taxon>
        <taxon>Dothideomycetidae</taxon>
        <taxon>Mycosphaerellales</taxon>
        <taxon>Teratosphaeriaceae</taxon>
        <taxon>Recurvomyces</taxon>
    </lineage>
</organism>